<sequence>MTQFMQHSDIVYKTCLLLVHHFHNLIYHSDRKTGFHTRIFSHVLHPEKAFVYVGQSEKVTAETPTHLEHVVPCAILISECKRLIKAGNHTLQDIAVLLQTHWNVAIITKKEQTFLDVDLGYKSTMPDGWTFETGNTLARFELAKIRLCA</sequence>
<dbReference type="Proteomes" id="UP000244223">
    <property type="component" value="Unassembled WGS sequence"/>
</dbReference>
<name>A0A2T5IY91_9GAMM</name>
<reference evidence="1 2" key="1">
    <citation type="submission" date="2018-04" db="EMBL/GenBank/DDBJ databases">
        <title>Genomic Encyclopedia of Archaeal and Bacterial Type Strains, Phase II (KMG-II): from individual species to whole genera.</title>
        <authorList>
            <person name="Goeker M."/>
        </authorList>
    </citation>
    <scope>NUCLEOTIDE SEQUENCE [LARGE SCALE GENOMIC DNA]</scope>
    <source>
        <strain evidence="1 2">DSM 5822</strain>
    </source>
</reference>
<comment type="caution">
    <text evidence="1">The sequence shown here is derived from an EMBL/GenBank/DDBJ whole genome shotgun (WGS) entry which is preliminary data.</text>
</comment>
<protein>
    <submittedName>
        <fullName evidence="1">Uncharacterized protein</fullName>
    </submittedName>
</protein>
<organism evidence="1 2">
    <name type="scientific">Agitococcus lubricus</name>
    <dbReference type="NCBI Taxonomy" id="1077255"/>
    <lineage>
        <taxon>Bacteria</taxon>
        <taxon>Pseudomonadati</taxon>
        <taxon>Pseudomonadota</taxon>
        <taxon>Gammaproteobacteria</taxon>
        <taxon>Moraxellales</taxon>
        <taxon>Moraxellaceae</taxon>
        <taxon>Agitococcus</taxon>
    </lineage>
</organism>
<dbReference type="EMBL" id="QAON01000010">
    <property type="protein sequence ID" value="PTQ88938.1"/>
    <property type="molecule type" value="Genomic_DNA"/>
</dbReference>
<evidence type="ECO:0000313" key="2">
    <source>
        <dbReference type="Proteomes" id="UP000244223"/>
    </source>
</evidence>
<evidence type="ECO:0000313" key="1">
    <source>
        <dbReference type="EMBL" id="PTQ88938.1"/>
    </source>
</evidence>
<gene>
    <name evidence="1" type="ORF">C8N29_11087</name>
</gene>
<accession>A0A2T5IY91</accession>
<proteinExistence type="predicted"/>
<keyword evidence="2" id="KW-1185">Reference proteome</keyword>
<dbReference type="AlphaFoldDB" id="A0A2T5IY91"/>